<evidence type="ECO:0000256" key="1">
    <source>
        <dbReference type="ARBA" id="ARBA00001947"/>
    </source>
</evidence>
<dbReference type="Pfam" id="PF08240">
    <property type="entry name" value="ADH_N"/>
    <property type="match status" value="1"/>
</dbReference>
<comment type="caution">
    <text evidence="6">The sequence shown here is derived from an EMBL/GenBank/DDBJ whole genome shotgun (WGS) entry which is preliminary data.</text>
</comment>
<name>A0A542DI58_AMYCI</name>
<dbReference type="SUPFAM" id="SSF50129">
    <property type="entry name" value="GroES-like"/>
    <property type="match status" value="1"/>
</dbReference>
<sequence length="343" mass="35946">MTAGDWPSGTMRALPLDGPGHVIRTRLPIPDHEPGTVLVRPAYVGLCGTDLELFHGTAAYLNDGRTAYPHVFGHEWWGEVVAGDGGFTPGDAVVGHTMIPCGRCPDCQRGRRSVCRNLVETGLYGQQGAAADFIRLPAHALTRLPEGTEAPWAVLVEPAVTVVESLERTGCGPFDRVAVLGTGSIGLLTVQLARHYGAEVEAIGVDPAGLELATHFGATAAYRPEDAPGRAYSLVVEASGASSAFRRSLDLVEPGGRIAVVGVATDPLDGLVPGRFVLSGFDVYGIRHGLDHYGRTVELFATGVLDGAALVAAVVPAADVEQAFKLLECGRTGRPKVILEMGG</sequence>
<proteinExistence type="predicted"/>
<dbReference type="Proteomes" id="UP000320876">
    <property type="component" value="Unassembled WGS sequence"/>
</dbReference>
<dbReference type="Gene3D" id="3.40.50.720">
    <property type="entry name" value="NAD(P)-binding Rossmann-like Domain"/>
    <property type="match status" value="1"/>
</dbReference>
<keyword evidence="3" id="KW-0862">Zinc</keyword>
<gene>
    <name evidence="6" type="ORF">FB471_2527</name>
</gene>
<dbReference type="PANTHER" id="PTHR43401">
    <property type="entry name" value="L-THREONINE 3-DEHYDROGENASE"/>
    <property type="match status" value="1"/>
</dbReference>
<keyword evidence="2" id="KW-0479">Metal-binding</keyword>
<dbReference type="Pfam" id="PF00107">
    <property type="entry name" value="ADH_zinc_N"/>
    <property type="match status" value="1"/>
</dbReference>
<dbReference type="GO" id="GO:0016491">
    <property type="term" value="F:oxidoreductase activity"/>
    <property type="evidence" value="ECO:0007669"/>
    <property type="project" value="UniProtKB-KW"/>
</dbReference>
<accession>A0A542DI58</accession>
<organism evidence="6 7">
    <name type="scientific">Amycolatopsis cihanbeyliensis</name>
    <dbReference type="NCBI Taxonomy" id="1128664"/>
    <lineage>
        <taxon>Bacteria</taxon>
        <taxon>Bacillati</taxon>
        <taxon>Actinomycetota</taxon>
        <taxon>Actinomycetes</taxon>
        <taxon>Pseudonocardiales</taxon>
        <taxon>Pseudonocardiaceae</taxon>
        <taxon>Amycolatopsis</taxon>
    </lineage>
</organism>
<dbReference type="EMBL" id="VFML01000001">
    <property type="protein sequence ID" value="TQJ02782.1"/>
    <property type="molecule type" value="Genomic_DNA"/>
</dbReference>
<comment type="cofactor">
    <cofactor evidence="1">
        <name>Zn(2+)</name>
        <dbReference type="ChEBI" id="CHEBI:29105"/>
    </cofactor>
</comment>
<dbReference type="Gene3D" id="3.90.180.10">
    <property type="entry name" value="Medium-chain alcohol dehydrogenases, catalytic domain"/>
    <property type="match status" value="1"/>
</dbReference>
<evidence type="ECO:0000256" key="2">
    <source>
        <dbReference type="ARBA" id="ARBA00022723"/>
    </source>
</evidence>
<reference evidence="6 7" key="1">
    <citation type="submission" date="2019-06" db="EMBL/GenBank/DDBJ databases">
        <title>Sequencing the genomes of 1000 actinobacteria strains.</title>
        <authorList>
            <person name="Klenk H.-P."/>
        </authorList>
    </citation>
    <scope>NUCLEOTIDE SEQUENCE [LARGE SCALE GENOMIC DNA]</scope>
    <source>
        <strain evidence="6 7">DSM 45679</strain>
    </source>
</reference>
<dbReference type="InterPro" id="IPR013154">
    <property type="entry name" value="ADH-like_N"/>
</dbReference>
<protein>
    <submittedName>
        <fullName evidence="6">2-desacetyl-2-hydroxyethyl bacteriochlorophyllide A dehydrogenase</fullName>
    </submittedName>
</protein>
<evidence type="ECO:0000313" key="7">
    <source>
        <dbReference type="Proteomes" id="UP000320876"/>
    </source>
</evidence>
<evidence type="ECO:0000259" key="5">
    <source>
        <dbReference type="SMART" id="SM00829"/>
    </source>
</evidence>
<dbReference type="GO" id="GO:0046872">
    <property type="term" value="F:metal ion binding"/>
    <property type="evidence" value="ECO:0007669"/>
    <property type="project" value="UniProtKB-KW"/>
</dbReference>
<evidence type="ECO:0000313" key="6">
    <source>
        <dbReference type="EMBL" id="TQJ02782.1"/>
    </source>
</evidence>
<dbReference type="PANTHER" id="PTHR43401:SF2">
    <property type="entry name" value="L-THREONINE 3-DEHYDROGENASE"/>
    <property type="match status" value="1"/>
</dbReference>
<evidence type="ECO:0000256" key="4">
    <source>
        <dbReference type="ARBA" id="ARBA00023002"/>
    </source>
</evidence>
<dbReference type="SMART" id="SM00829">
    <property type="entry name" value="PKS_ER"/>
    <property type="match status" value="1"/>
</dbReference>
<dbReference type="SUPFAM" id="SSF51735">
    <property type="entry name" value="NAD(P)-binding Rossmann-fold domains"/>
    <property type="match status" value="1"/>
</dbReference>
<evidence type="ECO:0000256" key="3">
    <source>
        <dbReference type="ARBA" id="ARBA00022833"/>
    </source>
</evidence>
<feature type="domain" description="Enoyl reductase (ER)" evidence="5">
    <location>
        <begin position="9"/>
        <end position="339"/>
    </location>
</feature>
<keyword evidence="7" id="KW-1185">Reference proteome</keyword>
<dbReference type="InterPro" id="IPR013149">
    <property type="entry name" value="ADH-like_C"/>
</dbReference>
<dbReference type="InterPro" id="IPR036291">
    <property type="entry name" value="NAD(P)-bd_dom_sf"/>
</dbReference>
<dbReference type="AlphaFoldDB" id="A0A542DI58"/>
<dbReference type="InterPro" id="IPR050129">
    <property type="entry name" value="Zn_alcohol_dh"/>
</dbReference>
<dbReference type="InterPro" id="IPR011032">
    <property type="entry name" value="GroES-like_sf"/>
</dbReference>
<keyword evidence="4" id="KW-0560">Oxidoreductase</keyword>
<dbReference type="InterPro" id="IPR020843">
    <property type="entry name" value="ER"/>
</dbReference>